<keyword evidence="2" id="KW-1185">Reference proteome</keyword>
<dbReference type="EMBL" id="JACHXZ010000001">
    <property type="protein sequence ID" value="MBB3167180.1"/>
    <property type="molecule type" value="Genomic_DNA"/>
</dbReference>
<gene>
    <name evidence="1" type="ORF">FHS30_000356</name>
</gene>
<proteinExistence type="predicted"/>
<name>A0A839UKP9_9GAMM</name>
<reference evidence="1 2" key="1">
    <citation type="submission" date="2020-08" db="EMBL/GenBank/DDBJ databases">
        <title>Genomic Encyclopedia of Type Strains, Phase III (KMG-III): the genomes of soil and plant-associated and newly described type strains.</title>
        <authorList>
            <person name="Whitman W."/>
        </authorList>
    </citation>
    <scope>NUCLEOTIDE SEQUENCE [LARGE SCALE GENOMIC DNA]</scope>
    <source>
        <strain evidence="1 2">CECT 8571</strain>
    </source>
</reference>
<dbReference type="AlphaFoldDB" id="A0A839UKP9"/>
<organism evidence="1 2">
    <name type="scientific">Simiduia aestuariiviva</name>
    <dbReference type="NCBI Taxonomy" id="1510459"/>
    <lineage>
        <taxon>Bacteria</taxon>
        <taxon>Pseudomonadati</taxon>
        <taxon>Pseudomonadota</taxon>
        <taxon>Gammaproteobacteria</taxon>
        <taxon>Cellvibrionales</taxon>
        <taxon>Cellvibrionaceae</taxon>
        <taxon>Simiduia</taxon>
    </lineage>
</organism>
<protein>
    <recommendedName>
        <fullName evidence="3">Lipoprotein</fullName>
    </recommendedName>
</protein>
<accession>A0A839UKP9</accession>
<dbReference type="Proteomes" id="UP000559987">
    <property type="component" value="Unassembled WGS sequence"/>
</dbReference>
<dbReference type="PROSITE" id="PS51257">
    <property type="entry name" value="PROKAR_LIPOPROTEIN"/>
    <property type="match status" value="1"/>
</dbReference>
<sequence length="173" mass="19547">MKNFKSKSYLLKVSLIFVFILGCAKKSNEFDLQGVQVNVSDTITVRLEKPEKTRGVFRSRLKSVGVNGGAFDVSVTTFTEIVMLEDVSKRLEGDRFECPVGKKVSSGFSHKMGFDSVVNTCLDEGGDLTYEIYQRVVENKYILVVLTFESKNQRIKDQVYNWVDVDVNLPLTP</sequence>
<evidence type="ECO:0000313" key="1">
    <source>
        <dbReference type="EMBL" id="MBB3167180.1"/>
    </source>
</evidence>
<dbReference type="RefSeq" id="WP_183907682.1">
    <property type="nucleotide sequence ID" value="NZ_JACHXZ010000001.1"/>
</dbReference>
<comment type="caution">
    <text evidence="1">The sequence shown here is derived from an EMBL/GenBank/DDBJ whole genome shotgun (WGS) entry which is preliminary data.</text>
</comment>
<evidence type="ECO:0000313" key="2">
    <source>
        <dbReference type="Proteomes" id="UP000559987"/>
    </source>
</evidence>
<evidence type="ECO:0008006" key="3">
    <source>
        <dbReference type="Google" id="ProtNLM"/>
    </source>
</evidence>